<organism evidence="1 2">
    <name type="scientific">Lithocarpus litseifolius</name>
    <dbReference type="NCBI Taxonomy" id="425828"/>
    <lineage>
        <taxon>Eukaryota</taxon>
        <taxon>Viridiplantae</taxon>
        <taxon>Streptophyta</taxon>
        <taxon>Embryophyta</taxon>
        <taxon>Tracheophyta</taxon>
        <taxon>Spermatophyta</taxon>
        <taxon>Magnoliopsida</taxon>
        <taxon>eudicotyledons</taxon>
        <taxon>Gunneridae</taxon>
        <taxon>Pentapetalae</taxon>
        <taxon>rosids</taxon>
        <taxon>fabids</taxon>
        <taxon>Fagales</taxon>
        <taxon>Fagaceae</taxon>
        <taxon>Lithocarpus</taxon>
    </lineage>
</organism>
<protein>
    <submittedName>
        <fullName evidence="1">Uncharacterized protein</fullName>
    </submittedName>
</protein>
<evidence type="ECO:0000313" key="2">
    <source>
        <dbReference type="Proteomes" id="UP001459277"/>
    </source>
</evidence>
<reference evidence="1 2" key="1">
    <citation type="submission" date="2024-01" db="EMBL/GenBank/DDBJ databases">
        <title>A telomere-to-telomere, gap-free genome of sweet tea (Lithocarpus litseifolius).</title>
        <authorList>
            <person name="Zhou J."/>
        </authorList>
    </citation>
    <scope>NUCLEOTIDE SEQUENCE [LARGE SCALE GENOMIC DNA]</scope>
    <source>
        <strain evidence="1">Zhou-2022a</strain>
        <tissue evidence="1">Leaf</tissue>
    </source>
</reference>
<proteinExistence type="predicted"/>
<comment type="caution">
    <text evidence="1">The sequence shown here is derived from an EMBL/GenBank/DDBJ whole genome shotgun (WGS) entry which is preliminary data.</text>
</comment>
<keyword evidence="2" id="KW-1185">Reference proteome</keyword>
<sequence length="54" mass="5981">MCQVCQVPSCLPPDLEGAVRQSSQVELLIPQLQFLDDEGAQAEKKICQGLSWIH</sequence>
<name>A0AAW2BS71_9ROSI</name>
<dbReference type="AlphaFoldDB" id="A0AAW2BS71"/>
<evidence type="ECO:0000313" key="1">
    <source>
        <dbReference type="EMBL" id="KAK9987589.1"/>
    </source>
</evidence>
<dbReference type="EMBL" id="JAZDWU010000010">
    <property type="protein sequence ID" value="KAK9987589.1"/>
    <property type="molecule type" value="Genomic_DNA"/>
</dbReference>
<dbReference type="Proteomes" id="UP001459277">
    <property type="component" value="Unassembled WGS sequence"/>
</dbReference>
<accession>A0AAW2BS71</accession>
<gene>
    <name evidence="1" type="ORF">SO802_027828</name>
</gene>